<sequence length="731" mass="78677">MTKALYRNRKIILIGFLLLCFCSGTGVMADSFSRGSNILVSVATDGNPGNSDSFLGDISSDGRFVTFSSSSSNLVQGMDPPTWLQNIFVRDRIAGTTTLVSTAINGTQANGDSTKPVISSDGRYIAFQSNANNLVLNDTNGRTDIFVYDRNNANITRVSVATDGTEGWGGRNPSISLDGHYIAFESMDDFGEPTGHAGYTYVYIHDINSSTTTRVSVSSSGQAGLGQSLNPSTADKGGIIAFDSSANNLVPNDTNGLADIFVHLKGAKITSRVSIASNGTEGDGESSSPSISDDGRFITFTSKSKNFESGAESKGYGELPDIFVHDREHTTTTRVSKDPNGAPGNYWSHNPSISGDGRYITYDSESTNLVTGLPPESYMKRIFLYEIETESTTLISVAYDGTPADGTTENAVISEDGRYIAFEGRASNLIPGGSSYPKSIYIHDRETSAPTTAPIANFTEDRTIGMVPLTIAYTDTSTEYPTSWLWDFGDQATSTDQNPTHIYTIPGIYTVELEAKNGIGSNRTQKKDHIVALQPRSDMGIRAGTLNLATGMNNTIPIQITNITDAGRISLNVTISPEYARIISIMVNNSVSKGVIIESTINDETGSAMIILIGNTSTFTAGATPLQILEIMVRARAVPGESRIEILDAAWSRPHFAVEFGRIENAILIIHQRADFNGNQRIDIGDVSKVAWMAAGLIEEDFEADFDGENRVGSEDAAKIAYYYVGKISEL</sequence>
<dbReference type="Pfam" id="PF07676">
    <property type="entry name" value="PD40"/>
    <property type="match status" value="2"/>
</dbReference>
<dbReference type="SUPFAM" id="SSF82171">
    <property type="entry name" value="DPP6 N-terminal domain-like"/>
    <property type="match status" value="1"/>
</dbReference>
<dbReference type="RefSeq" id="WP_304364236.1">
    <property type="nucleotide sequence ID" value="NZ_VOTZ01000019.1"/>
</dbReference>
<evidence type="ECO:0000256" key="1">
    <source>
        <dbReference type="ARBA" id="ARBA00009820"/>
    </source>
</evidence>
<dbReference type="InterPro" id="IPR036439">
    <property type="entry name" value="Dockerin_dom_sf"/>
</dbReference>
<dbReference type="PANTHER" id="PTHR36842">
    <property type="entry name" value="PROTEIN TOLB HOMOLOG"/>
    <property type="match status" value="1"/>
</dbReference>
<dbReference type="SMART" id="SM00089">
    <property type="entry name" value="PKD"/>
    <property type="match status" value="1"/>
</dbReference>
<dbReference type="InterPro" id="IPR013783">
    <property type="entry name" value="Ig-like_fold"/>
</dbReference>
<evidence type="ECO:0000313" key="4">
    <source>
        <dbReference type="EMBL" id="MCQ1539096.1"/>
    </source>
</evidence>
<comment type="caution">
    <text evidence="4">The sequence shown here is derived from an EMBL/GenBank/DDBJ whole genome shotgun (WGS) entry which is preliminary data.</text>
</comment>
<dbReference type="EMBL" id="VOTZ01000019">
    <property type="protein sequence ID" value="MCQ1539096.1"/>
    <property type="molecule type" value="Genomic_DNA"/>
</dbReference>
<dbReference type="Gene3D" id="1.10.1330.10">
    <property type="entry name" value="Dockerin domain"/>
    <property type="match status" value="1"/>
</dbReference>
<dbReference type="FunFam" id="2.60.40.10:FF:000270">
    <property type="entry name" value="Cell surface protein"/>
    <property type="match status" value="1"/>
</dbReference>
<dbReference type="CDD" id="cd00146">
    <property type="entry name" value="PKD"/>
    <property type="match status" value="1"/>
</dbReference>
<dbReference type="SUPFAM" id="SSF49299">
    <property type="entry name" value="PKD domain"/>
    <property type="match status" value="1"/>
</dbReference>
<accession>A0ABD4TKX3</accession>
<gene>
    <name evidence="4" type="ORF">FTO68_08900</name>
</gene>
<dbReference type="InterPro" id="IPR011042">
    <property type="entry name" value="6-blade_b-propeller_TolB-like"/>
</dbReference>
<dbReference type="Proteomes" id="UP001524383">
    <property type="component" value="Unassembled WGS sequence"/>
</dbReference>
<dbReference type="PROSITE" id="PS50093">
    <property type="entry name" value="PKD"/>
    <property type="match status" value="1"/>
</dbReference>
<dbReference type="Pfam" id="PF18911">
    <property type="entry name" value="PKD_4"/>
    <property type="match status" value="1"/>
</dbReference>
<dbReference type="PANTHER" id="PTHR36842:SF1">
    <property type="entry name" value="PROTEIN TOLB"/>
    <property type="match status" value="1"/>
</dbReference>
<protein>
    <submittedName>
        <fullName evidence="4">PKD domain-containing protein</fullName>
    </submittedName>
</protein>
<dbReference type="Gene3D" id="2.60.40.10">
    <property type="entry name" value="Immunoglobulins"/>
    <property type="match status" value="1"/>
</dbReference>
<dbReference type="InterPro" id="IPR022409">
    <property type="entry name" value="PKD/Chitinase_dom"/>
</dbReference>
<organism evidence="4 5">
    <name type="scientific">Methanocalculus taiwanensis</name>
    <dbReference type="NCBI Taxonomy" id="106207"/>
    <lineage>
        <taxon>Archaea</taxon>
        <taxon>Methanobacteriati</taxon>
        <taxon>Methanobacteriota</taxon>
        <taxon>Stenosarchaea group</taxon>
        <taxon>Methanomicrobia</taxon>
        <taxon>Methanomicrobiales</taxon>
        <taxon>Methanocalculaceae</taxon>
        <taxon>Methanocalculus</taxon>
    </lineage>
</organism>
<dbReference type="InterPro" id="IPR011659">
    <property type="entry name" value="WD40"/>
</dbReference>
<feature type="domain" description="PKD" evidence="3">
    <location>
        <begin position="454"/>
        <end position="531"/>
    </location>
</feature>
<proteinExistence type="inferred from homology"/>
<dbReference type="AlphaFoldDB" id="A0ABD4TKX3"/>
<feature type="compositionally biased region" description="Polar residues" evidence="2">
    <location>
        <begin position="276"/>
        <end position="291"/>
    </location>
</feature>
<name>A0ABD4TKX3_9EURY</name>
<dbReference type="Gene3D" id="2.120.10.30">
    <property type="entry name" value="TolB, C-terminal domain"/>
    <property type="match status" value="2"/>
</dbReference>
<evidence type="ECO:0000259" key="3">
    <source>
        <dbReference type="PROSITE" id="PS50093"/>
    </source>
</evidence>
<evidence type="ECO:0000313" key="5">
    <source>
        <dbReference type="Proteomes" id="UP001524383"/>
    </source>
</evidence>
<reference evidence="4 5" key="1">
    <citation type="submission" date="2019-08" db="EMBL/GenBank/DDBJ databases">
        <authorList>
            <person name="Chen S.-C."/>
            <person name="Lai M.-C."/>
            <person name="You Y.-T."/>
        </authorList>
    </citation>
    <scope>NUCLEOTIDE SEQUENCE [LARGE SCALE GENOMIC DNA]</scope>
    <source>
        <strain evidence="4 5">P2F9704a</strain>
    </source>
</reference>
<keyword evidence="5" id="KW-1185">Reference proteome</keyword>
<feature type="region of interest" description="Disordered" evidence="2">
    <location>
        <begin position="276"/>
        <end position="295"/>
    </location>
</feature>
<comment type="similarity">
    <text evidence="1">Belongs to the TolB family.</text>
</comment>
<evidence type="ECO:0000256" key="2">
    <source>
        <dbReference type="SAM" id="MobiDB-lite"/>
    </source>
</evidence>
<dbReference type="InterPro" id="IPR035986">
    <property type="entry name" value="PKD_dom_sf"/>
</dbReference>
<dbReference type="InterPro" id="IPR000601">
    <property type="entry name" value="PKD_dom"/>
</dbReference>